<keyword evidence="4" id="KW-0449">Lipoprotein</keyword>
<dbReference type="InterPro" id="IPR007450">
    <property type="entry name" value="BamE_dom"/>
</dbReference>
<dbReference type="GO" id="GO:0030674">
    <property type="term" value="F:protein-macromolecule adaptor activity"/>
    <property type="evidence" value="ECO:0007669"/>
    <property type="project" value="TreeGrafter"/>
</dbReference>
<proteinExistence type="inferred from homology"/>
<keyword evidence="2 4" id="KW-0472">Membrane</keyword>
<dbReference type="Proteomes" id="UP000034750">
    <property type="component" value="Unassembled WGS sequence"/>
</dbReference>
<evidence type="ECO:0000313" key="6">
    <source>
        <dbReference type="EMBL" id="KKZ59333.1"/>
    </source>
</evidence>
<dbReference type="Gene3D" id="3.30.1450.10">
    <property type="match status" value="1"/>
</dbReference>
<organism evidence="6 7">
    <name type="scientific">Haemophilus haemolyticus</name>
    <dbReference type="NCBI Taxonomy" id="726"/>
    <lineage>
        <taxon>Bacteria</taxon>
        <taxon>Pseudomonadati</taxon>
        <taxon>Pseudomonadota</taxon>
        <taxon>Gammaproteobacteria</taxon>
        <taxon>Pasteurellales</taxon>
        <taxon>Pasteurellaceae</taxon>
        <taxon>Haemophilus</taxon>
    </lineage>
</organism>
<dbReference type="InterPro" id="IPR037873">
    <property type="entry name" value="BamE-like"/>
</dbReference>
<dbReference type="GO" id="GO:0043165">
    <property type="term" value="P:Gram-negative-bacterium-type cell outer membrane assembly"/>
    <property type="evidence" value="ECO:0007669"/>
    <property type="project" value="UniProtKB-UniRule"/>
</dbReference>
<evidence type="ECO:0000313" key="7">
    <source>
        <dbReference type="Proteomes" id="UP000034750"/>
    </source>
</evidence>
<dbReference type="PATRIC" id="fig|726.54.peg.270"/>
<reference evidence="6 7" key="1">
    <citation type="submission" date="2015-05" db="EMBL/GenBank/DDBJ databases">
        <title>Comparative analyses of the lipooligosaccharides from nottypeable Haemophilus influenzae and Haemophilus haemolyticus.</title>
        <authorList>
            <person name="Post D.M.B."/>
            <person name="Ketterer M.R."/>
            <person name="Coffin J.E."/>
            <person name="Reinders L.M."/>
            <person name="Munson R.S.Jr."/>
            <person name="Bair T.B."/>
            <person name="Murphy T.F."/>
            <person name="Foster E."/>
            <person name="Gibson B.W."/>
            <person name="Apicella M.A."/>
        </authorList>
    </citation>
    <scope>NUCLEOTIDE SEQUENCE [LARGE SCALE GENOMIC DNA]</scope>
    <source>
        <strain evidence="6 7">11P18</strain>
    </source>
</reference>
<name>A0A0M3G8B7_HAEHA</name>
<dbReference type="EMBL" id="LCTK01000006">
    <property type="protein sequence ID" value="KKZ59333.1"/>
    <property type="molecule type" value="Genomic_DNA"/>
</dbReference>
<dbReference type="PANTHER" id="PTHR37482">
    <property type="entry name" value="OUTER MEMBRANE PROTEIN ASSEMBLY FACTOR BAME"/>
    <property type="match status" value="1"/>
</dbReference>
<dbReference type="InterPro" id="IPR026592">
    <property type="entry name" value="BamE"/>
</dbReference>
<dbReference type="PROSITE" id="PS51257">
    <property type="entry name" value="PROKAR_LIPOPROTEIN"/>
    <property type="match status" value="1"/>
</dbReference>
<dbReference type="HAMAP" id="MF_00925">
    <property type="entry name" value="OM_assembly_BamE"/>
    <property type="match status" value="1"/>
</dbReference>
<keyword evidence="4" id="KW-0564">Palmitate</keyword>
<gene>
    <name evidence="4" type="primary">bamE</name>
    <name evidence="6" type="ORF">AAX18_01365</name>
</gene>
<evidence type="ECO:0000256" key="4">
    <source>
        <dbReference type="HAMAP-Rule" id="MF_00925"/>
    </source>
</evidence>
<dbReference type="GO" id="GO:0051205">
    <property type="term" value="P:protein insertion into membrane"/>
    <property type="evidence" value="ECO:0007669"/>
    <property type="project" value="UniProtKB-UniRule"/>
</dbReference>
<comment type="similarity">
    <text evidence="4">Belongs to the BamE family.</text>
</comment>
<comment type="subcellular location">
    <subcellularLocation>
        <location evidence="4">Cell outer membrane</location>
        <topology evidence="4">Lipid-anchor</topology>
    </subcellularLocation>
</comment>
<dbReference type="Pfam" id="PF04355">
    <property type="entry name" value="BamE"/>
    <property type="match status" value="1"/>
</dbReference>
<comment type="function">
    <text evidence="4">Part of the outer membrane protein assembly complex, which is involved in assembly and insertion of beta-barrel proteins into the outer membrane.</text>
</comment>
<comment type="subunit">
    <text evidence="4">Part of the Bam complex.</text>
</comment>
<dbReference type="AlphaFoldDB" id="A0A0M3G8B7"/>
<dbReference type="NCBIfam" id="NF008585">
    <property type="entry name" value="PRK11548.1"/>
    <property type="match status" value="1"/>
</dbReference>
<keyword evidence="3 4" id="KW-0998">Cell outer membrane</keyword>
<evidence type="ECO:0000256" key="2">
    <source>
        <dbReference type="ARBA" id="ARBA00023136"/>
    </source>
</evidence>
<keyword evidence="1 4" id="KW-0732">Signal</keyword>
<comment type="caution">
    <text evidence="6">The sequence shown here is derived from an EMBL/GenBank/DDBJ whole genome shotgun (WGS) entry which is preliminary data.</text>
</comment>
<accession>A0A0M3G8B7</accession>
<feature type="domain" description="Outer membrane protein assembly factor BamE" evidence="5">
    <location>
        <begin position="34"/>
        <end position="102"/>
    </location>
</feature>
<sequence>MQVKTLLGATFLALSVVSCSTVEKVVYRIDVPQGNYLEATTVAQVKEGMTAQQVQYLLGTPVLIDPYNSQTWYYVFLQQRAYETPVQHTFTVKFDQRGIVTETNLDKPLPEVSQQGENNTIIQTGEKQKSSWWKFWK</sequence>
<dbReference type="RefSeq" id="WP_005625994.1">
    <property type="nucleotide sequence ID" value="NZ_LCTK01000006.1"/>
</dbReference>
<evidence type="ECO:0000256" key="3">
    <source>
        <dbReference type="ARBA" id="ARBA00023237"/>
    </source>
</evidence>
<dbReference type="PANTHER" id="PTHR37482:SF1">
    <property type="entry name" value="OUTER MEMBRANE PROTEIN ASSEMBLY FACTOR BAME"/>
    <property type="match status" value="1"/>
</dbReference>
<evidence type="ECO:0000256" key="1">
    <source>
        <dbReference type="ARBA" id="ARBA00022729"/>
    </source>
</evidence>
<dbReference type="GO" id="GO:1990063">
    <property type="term" value="C:Bam protein complex"/>
    <property type="evidence" value="ECO:0007669"/>
    <property type="project" value="TreeGrafter"/>
</dbReference>
<evidence type="ECO:0000259" key="5">
    <source>
        <dbReference type="Pfam" id="PF04355"/>
    </source>
</evidence>
<protein>
    <recommendedName>
        <fullName evidence="4">Outer membrane protein assembly factor BamE</fullName>
    </recommendedName>
</protein>